<evidence type="ECO:0000256" key="1">
    <source>
        <dbReference type="SAM" id="MobiDB-lite"/>
    </source>
</evidence>
<dbReference type="Proteomes" id="UP000663874">
    <property type="component" value="Unassembled WGS sequence"/>
</dbReference>
<dbReference type="EMBL" id="CAJOBE010014109">
    <property type="protein sequence ID" value="CAF4174011.1"/>
    <property type="molecule type" value="Genomic_DNA"/>
</dbReference>
<reference evidence="2" key="1">
    <citation type="submission" date="2021-02" db="EMBL/GenBank/DDBJ databases">
        <authorList>
            <person name="Nowell W R."/>
        </authorList>
    </citation>
    <scope>NUCLEOTIDE SEQUENCE</scope>
</reference>
<evidence type="ECO:0000313" key="3">
    <source>
        <dbReference type="Proteomes" id="UP000663874"/>
    </source>
</evidence>
<name>A0A819ZRS6_9BILA</name>
<protein>
    <submittedName>
        <fullName evidence="2">Uncharacterized protein</fullName>
    </submittedName>
</protein>
<accession>A0A819ZRS6</accession>
<proteinExistence type="predicted"/>
<feature type="region of interest" description="Disordered" evidence="1">
    <location>
        <begin position="1"/>
        <end position="20"/>
    </location>
</feature>
<evidence type="ECO:0000313" key="2">
    <source>
        <dbReference type="EMBL" id="CAF4174011.1"/>
    </source>
</evidence>
<dbReference type="AlphaFoldDB" id="A0A819ZRS6"/>
<feature type="non-terminal residue" evidence="2">
    <location>
        <position position="1"/>
    </location>
</feature>
<sequence>HVESFGDDEKSSHNASATDRRVSISIKNNDIGAIDYDDADDVDDNDDIFDVNNVDID</sequence>
<organism evidence="2 3">
    <name type="scientific">Rotaria sordida</name>
    <dbReference type="NCBI Taxonomy" id="392033"/>
    <lineage>
        <taxon>Eukaryota</taxon>
        <taxon>Metazoa</taxon>
        <taxon>Spiralia</taxon>
        <taxon>Gnathifera</taxon>
        <taxon>Rotifera</taxon>
        <taxon>Eurotatoria</taxon>
        <taxon>Bdelloidea</taxon>
        <taxon>Philodinida</taxon>
        <taxon>Philodinidae</taxon>
        <taxon>Rotaria</taxon>
    </lineage>
</organism>
<gene>
    <name evidence="2" type="ORF">FNK824_LOCUS34843</name>
</gene>
<comment type="caution">
    <text evidence="2">The sequence shown here is derived from an EMBL/GenBank/DDBJ whole genome shotgun (WGS) entry which is preliminary data.</text>
</comment>